<reference evidence="2 3" key="1">
    <citation type="journal article" date="2007" name="Int. J. Syst. Evol. Microbiol.">
        <title>Chryseobacterium flavum sp. nov., isolated from polluted soil.</title>
        <authorList>
            <person name="Zhou Y."/>
            <person name="Dong J."/>
            <person name="Wang X."/>
            <person name="Huang X."/>
            <person name="Zhang K.Y."/>
            <person name="Zhang Y.Q."/>
            <person name="Guo Y.F."/>
            <person name="Lai R."/>
            <person name="Li W.J."/>
        </authorList>
    </citation>
    <scope>NUCLEOTIDE SEQUENCE [LARGE SCALE GENOMIC DNA]</scope>
    <source>
        <strain evidence="2 3">KCTC 12877</strain>
    </source>
</reference>
<dbReference type="PANTHER" id="PTHR32305">
    <property type="match status" value="1"/>
</dbReference>
<organism evidence="2 3">
    <name type="scientific">Chryseobacterium flavum</name>
    <dbReference type="NCBI Taxonomy" id="415851"/>
    <lineage>
        <taxon>Bacteria</taxon>
        <taxon>Pseudomonadati</taxon>
        <taxon>Bacteroidota</taxon>
        <taxon>Flavobacteriia</taxon>
        <taxon>Flavobacteriales</taxon>
        <taxon>Weeksellaceae</taxon>
        <taxon>Chryseobacterium group</taxon>
        <taxon>Chryseobacterium</taxon>
    </lineage>
</organism>
<dbReference type="EMBL" id="QNUE01000004">
    <property type="protein sequence ID" value="REC68091.1"/>
    <property type="molecule type" value="Genomic_DNA"/>
</dbReference>
<dbReference type="NCBIfam" id="TIGR03696">
    <property type="entry name" value="Rhs_assc_core"/>
    <property type="match status" value="1"/>
</dbReference>
<accession>A0A3D9CQY2</accession>
<feature type="domain" description="DUF6443" evidence="1">
    <location>
        <begin position="39"/>
        <end position="155"/>
    </location>
</feature>
<dbReference type="PANTHER" id="PTHR32305:SF15">
    <property type="entry name" value="PROTEIN RHSA-RELATED"/>
    <property type="match status" value="1"/>
</dbReference>
<dbReference type="Proteomes" id="UP000256769">
    <property type="component" value="Unassembled WGS sequence"/>
</dbReference>
<name>A0A3D9CQY2_9FLAO</name>
<dbReference type="AlphaFoldDB" id="A0A3D9CQY2"/>
<evidence type="ECO:0000313" key="2">
    <source>
        <dbReference type="EMBL" id="REC68091.1"/>
    </source>
</evidence>
<dbReference type="InterPro" id="IPR022385">
    <property type="entry name" value="Rhs_assc_core"/>
</dbReference>
<evidence type="ECO:0000259" key="1">
    <source>
        <dbReference type="Pfam" id="PF20041"/>
    </source>
</evidence>
<dbReference type="Pfam" id="PF20041">
    <property type="entry name" value="DUF6443"/>
    <property type="match status" value="1"/>
</dbReference>
<dbReference type="OrthoDB" id="2972467at2"/>
<dbReference type="Gene3D" id="2.180.10.10">
    <property type="entry name" value="RHS repeat-associated core"/>
    <property type="match status" value="1"/>
</dbReference>
<gene>
    <name evidence="2" type="ORF">DRF59_07090</name>
</gene>
<sequence>MKKMFTLISVLFILLSYAQTIPSITENYIYSKTYLSDPTLVNPRVSETVQYFDGLGRPKQVVNVKASPLGRDVVTHIEYDPFGRQVKDYLPVPQSGTLNGAIVPNPLANATQSALYGSEKIYAEKDLENSPLDRIQQQIQVGNAWSSKPVKFTYETNVANEVKKFIATAVWSNSTTASSISSTVGYYPASLLYKNTVTDEDGNKTIEFKNGKGQVILVRKVLSATENADTYYVYNDYDQLAFVIPPKAAAASDISTVLAGLCYWYRYDGKGRPVLKKLPGKSWEYTIYDKADRVIMTQDAVMGASKQWLFTKYDAFGRVAYTGIYTSAQAYGPAGREAEQKLVDNLGINKVTRTSSVGFTDVSGMQVYYDNNAATSYPSTGIKVLSINYYDSYPPGSPAVTNVFAQPLLTDDPSQDHSTKGLPVASYVKNIEDDNWTKTYTWYDTKGRMIGSRSINHLGGYTVLNHKLDFSGTILQTNTYHKRLASDTQRNIVEYFTYDAQNRLTMHRHKVDSNPVEILAQNKYNELSQLESKKVGGVVATSPLQQIDYKYNIRGWMTKINDPANLNGKLFGYEIRYHNPVNPTNAAGRYNGNIAEIDWNSSSDPLLKRYNFEYDPLNRLKNAFYKEPVTGNSGNFDEYLTYDLNGNITNLKRTAVPPLQLTPKLVDNLDYQLSGNRLTKITENALNDTGYEGGNNIIDYDANGNMINMKDKGIGSITYNYLNLPYNFSITEKDIMGNYVNIGLSYLYRADGVKLRKTYTTGGGKGQSTTNILTDYLDGFQYSYKEVLSPCEWCRTSVAYEQEAYKGADLLDPGTITPSWNLDFVPTSEGFYSFTENRYIYQYKDHLGNARVNYAKNSAGVLEITDSNNYYPFGLNHIGGGKGLLGGYRNYKYNGKELQETGMYDYGARLYMPDIGRWGVVDPLAEQMRRHSSYNYAFNNPIRFIDPDGRQGTDWIRQDGVWRYDEKVTTVEQAQKIKGVDGFAKNGTVFANVSVDGGTPSAYAQLNEGGSITKLGADDLASMNVALNLLPMSMGGTSTTWTQETFQIFTGGANETDPNTMNKVLPGDKLETNNMFEYILNGFNRSRTPKGEDGLYQFGIDMQGIGNPFNFKSNDSTALVEQISDSPFSYSRDTIKKVPTQTKTNDSIMFNNAVKNVNDQKLKNYYNRINFLGKKW</sequence>
<protein>
    <submittedName>
        <fullName evidence="2">RHS repeat-associated core domain-containing protein</fullName>
    </submittedName>
</protein>
<dbReference type="InterPro" id="IPR045619">
    <property type="entry name" value="DUF6443"/>
</dbReference>
<proteinExistence type="predicted"/>
<evidence type="ECO:0000313" key="3">
    <source>
        <dbReference type="Proteomes" id="UP000256769"/>
    </source>
</evidence>
<dbReference type="RefSeq" id="WP_115958219.1">
    <property type="nucleotide sequence ID" value="NZ_CBCRVL010000037.1"/>
</dbReference>
<dbReference type="InterPro" id="IPR050708">
    <property type="entry name" value="T6SS_VgrG/RHS"/>
</dbReference>
<keyword evidence="3" id="KW-1185">Reference proteome</keyword>
<comment type="caution">
    <text evidence="2">The sequence shown here is derived from an EMBL/GenBank/DDBJ whole genome shotgun (WGS) entry which is preliminary data.</text>
</comment>